<evidence type="ECO:0000259" key="7">
    <source>
        <dbReference type="Pfam" id="PF03460"/>
    </source>
</evidence>
<dbReference type="RefSeq" id="WP_051777130.1">
    <property type="nucleotide sequence ID" value="NZ_CAJXID010000037.1"/>
</dbReference>
<dbReference type="InterPro" id="IPR012798">
    <property type="entry name" value="Cbl_synth_CobG-like"/>
</dbReference>
<keyword evidence="6" id="KW-0411">Iron-sulfur</keyword>
<sequence length="436" mass="44569">MTALSLDRTALDMRRGACPALSAPMQTGDGLLARIALTEALHPSQLATLCRLARRHGNGILDISARGNLQVRGLTALSAPQLDAEVRALQLPLRDGLAVEVPPLSGIDPDEIADPRALAAAIRDGAADIKGLAPKMSVVVDGGGRLRLSDLLADIRLVAKRHGGGIGWTLLLGGTEAAGGIHGVLGEEEAASATIALLRELASRGQKARGRDLASGLPRHAVATQSISPFGLHPLAPDLAAAGIGPAFGQIDAEQLTALCEEAVALGMPAVKPALDHSLIFFGPPDACERLIAFANLNGFVTSGNDPRSAIAACPGRPACASGEVETHALGALAARECGDLLDGSFKLHVSGCAKGCAHPQPSPLTLCGTPAGLAWIAGRAADPALAVIDPKDIATALGRVSALVRTERRDGEQSAACLSRLGPDRISAHLMSGQP</sequence>
<dbReference type="InterPro" id="IPR051329">
    <property type="entry name" value="NIR_SIR_4Fe-4S"/>
</dbReference>
<evidence type="ECO:0000313" key="8">
    <source>
        <dbReference type="EMBL" id="KEQ03381.1"/>
    </source>
</evidence>
<evidence type="ECO:0000256" key="1">
    <source>
        <dbReference type="ARBA" id="ARBA00022485"/>
    </source>
</evidence>
<dbReference type="InterPro" id="IPR045854">
    <property type="entry name" value="NO2/SO3_Rdtase_4Fe4S_sf"/>
</dbReference>
<dbReference type="InterPro" id="IPR036136">
    <property type="entry name" value="Nit/Sulf_reduc_fer-like_dom_sf"/>
</dbReference>
<dbReference type="PANTHER" id="PTHR32439:SF9">
    <property type="entry name" value="BLR3264 PROTEIN"/>
    <property type="match status" value="1"/>
</dbReference>
<evidence type="ECO:0000256" key="5">
    <source>
        <dbReference type="ARBA" id="ARBA00023004"/>
    </source>
</evidence>
<evidence type="ECO:0000256" key="2">
    <source>
        <dbReference type="ARBA" id="ARBA00022617"/>
    </source>
</evidence>
<evidence type="ECO:0000256" key="3">
    <source>
        <dbReference type="ARBA" id="ARBA00022723"/>
    </source>
</evidence>
<dbReference type="Gene3D" id="3.30.413.10">
    <property type="entry name" value="Sulfite Reductase Hemoprotein, domain 1"/>
    <property type="match status" value="2"/>
</dbReference>
<keyword evidence="5" id="KW-0408">Iron</keyword>
<evidence type="ECO:0000313" key="9">
    <source>
        <dbReference type="Proteomes" id="UP000052167"/>
    </source>
</evidence>
<keyword evidence="1" id="KW-0004">4Fe-4S</keyword>
<keyword evidence="9" id="KW-1185">Reference proteome</keyword>
<organism evidence="8 9">
    <name type="scientific">Pseudorhizobium pelagicum</name>
    <dbReference type="NCBI Taxonomy" id="1509405"/>
    <lineage>
        <taxon>Bacteria</taxon>
        <taxon>Pseudomonadati</taxon>
        <taxon>Pseudomonadota</taxon>
        <taxon>Alphaproteobacteria</taxon>
        <taxon>Hyphomicrobiales</taxon>
        <taxon>Rhizobiaceae</taxon>
        <taxon>Rhizobium/Agrobacterium group</taxon>
        <taxon>Pseudorhizobium</taxon>
    </lineage>
</organism>
<dbReference type="GO" id="GO:0016491">
    <property type="term" value="F:oxidoreductase activity"/>
    <property type="evidence" value="ECO:0007669"/>
    <property type="project" value="UniProtKB-KW"/>
</dbReference>
<feature type="domain" description="Nitrite/Sulfite reductase ferredoxin-like" evidence="7">
    <location>
        <begin position="26"/>
        <end position="88"/>
    </location>
</feature>
<dbReference type="SUPFAM" id="SSF56014">
    <property type="entry name" value="Nitrite and sulphite reductase 4Fe-4S domain-like"/>
    <property type="match status" value="2"/>
</dbReference>
<dbReference type="Proteomes" id="UP000052167">
    <property type="component" value="Unassembled WGS sequence"/>
</dbReference>
<dbReference type="EMBL" id="JOKJ01000034">
    <property type="protein sequence ID" value="KEQ03381.1"/>
    <property type="molecule type" value="Genomic_DNA"/>
</dbReference>
<protein>
    <recommendedName>
        <fullName evidence="7">Nitrite/Sulfite reductase ferredoxin-like domain-containing protein</fullName>
    </recommendedName>
</protein>
<dbReference type="PANTHER" id="PTHR32439">
    <property type="entry name" value="FERREDOXIN--NITRITE REDUCTASE, CHLOROPLASTIC"/>
    <property type="match status" value="1"/>
</dbReference>
<dbReference type="InterPro" id="IPR005117">
    <property type="entry name" value="NiRdtase/SiRdtase_haem-b_fer"/>
</dbReference>
<keyword evidence="2" id="KW-0349">Heme</keyword>
<evidence type="ECO:0000256" key="4">
    <source>
        <dbReference type="ARBA" id="ARBA00023002"/>
    </source>
</evidence>
<keyword evidence="4" id="KW-0560">Oxidoreductase</keyword>
<evidence type="ECO:0000256" key="6">
    <source>
        <dbReference type="ARBA" id="ARBA00023014"/>
    </source>
</evidence>
<proteinExistence type="predicted"/>
<gene>
    <name evidence="8" type="ORF">GV68_17130</name>
</gene>
<dbReference type="Pfam" id="PF03460">
    <property type="entry name" value="NIR_SIR_ferr"/>
    <property type="match status" value="1"/>
</dbReference>
<dbReference type="GO" id="GO:0046872">
    <property type="term" value="F:metal ion binding"/>
    <property type="evidence" value="ECO:0007669"/>
    <property type="project" value="UniProtKB-KW"/>
</dbReference>
<dbReference type="NCBIfam" id="TIGR02435">
    <property type="entry name" value="CobG"/>
    <property type="match status" value="1"/>
</dbReference>
<dbReference type="Gene3D" id="3.90.480.10">
    <property type="entry name" value="Sulfite Reductase Hemoprotein,Domain 2"/>
    <property type="match status" value="1"/>
</dbReference>
<name>A0A922NWD4_9HYPH</name>
<dbReference type="AlphaFoldDB" id="A0A922NWD4"/>
<accession>A0A922NWD4</accession>
<comment type="caution">
    <text evidence="8">The sequence shown here is derived from an EMBL/GenBank/DDBJ whole genome shotgun (WGS) entry which is preliminary data.</text>
</comment>
<dbReference type="GO" id="GO:0051539">
    <property type="term" value="F:4 iron, 4 sulfur cluster binding"/>
    <property type="evidence" value="ECO:0007669"/>
    <property type="project" value="UniProtKB-KW"/>
</dbReference>
<keyword evidence="3" id="KW-0479">Metal-binding</keyword>
<dbReference type="SUPFAM" id="SSF55124">
    <property type="entry name" value="Nitrite/Sulfite reductase N-terminal domain-like"/>
    <property type="match status" value="1"/>
</dbReference>
<reference evidence="8 9" key="1">
    <citation type="submission" date="2014-06" db="EMBL/GenBank/DDBJ databases">
        <title>Rhizobium pelagicum/R2-400B4.</title>
        <authorList>
            <person name="Kimes N.E."/>
            <person name="Lopez-Perez M."/>
        </authorList>
    </citation>
    <scope>NUCLEOTIDE SEQUENCE [LARGE SCALE GENOMIC DNA]</scope>
    <source>
        <strain evidence="8 9">R2-400B4</strain>
    </source>
</reference>